<dbReference type="GO" id="GO:0003862">
    <property type="term" value="F:3-isopropylmalate dehydrogenase activity"/>
    <property type="evidence" value="ECO:0007669"/>
    <property type="project" value="UniProtKB-EC"/>
</dbReference>
<comment type="cofactor">
    <cofactor evidence="1">
        <name>Mn(2+)</name>
        <dbReference type="ChEBI" id="CHEBI:29035"/>
    </cofactor>
</comment>
<dbReference type="Pfam" id="PF00180">
    <property type="entry name" value="Iso_dh"/>
    <property type="match status" value="1"/>
</dbReference>
<comment type="cofactor">
    <cofactor evidence="14">
        <name>Mg(2+)</name>
        <dbReference type="ChEBI" id="CHEBI:18420"/>
    </cofactor>
    <cofactor evidence="14">
        <name>Mn(2+)</name>
        <dbReference type="ChEBI" id="CHEBI:29035"/>
    </cofactor>
    <text evidence="14">Binds 1 Mg(2+) or Mn(2+) ion per subunit.</text>
</comment>
<name>A0AAN6KG23_9PEZI</name>
<feature type="domain" description="Isopropylmalate dehydrogenase-like" evidence="15">
    <location>
        <begin position="14"/>
        <end position="379"/>
    </location>
</feature>
<evidence type="ECO:0000256" key="14">
    <source>
        <dbReference type="RuleBase" id="RU004445"/>
    </source>
</evidence>
<comment type="similarity">
    <text evidence="2 13">Belongs to the isocitrate and isopropylmalate dehydrogenases family.</text>
</comment>
<dbReference type="PANTHER" id="PTHR42979:SF4">
    <property type="entry name" value="3-ISOPROPYLMALATE DEHYDROGENASE"/>
    <property type="match status" value="1"/>
</dbReference>
<dbReference type="SUPFAM" id="SSF53659">
    <property type="entry name" value="Isocitrate/Isopropylmalate dehydrogenase-like"/>
    <property type="match status" value="1"/>
</dbReference>
<dbReference type="InterPro" id="IPR004429">
    <property type="entry name" value="Isopropylmalate_DH"/>
</dbReference>
<keyword evidence="17" id="KW-1185">Reference proteome</keyword>
<evidence type="ECO:0000256" key="4">
    <source>
        <dbReference type="ARBA" id="ARBA00013101"/>
    </source>
</evidence>
<comment type="function">
    <text evidence="14">Catalyzes the oxidation of 3-carboxy-2-hydroxy-4-methylpentanoate (3-isopropylmalate) to 3-carboxy-4-methyl-2-oxopentanoate. The product decarboxylates to 4-methyl-2 oxopentanoate.</text>
</comment>
<dbReference type="EMBL" id="JAUJLE010000121">
    <property type="protein sequence ID" value="KAK0979639.1"/>
    <property type="molecule type" value="Genomic_DNA"/>
</dbReference>
<organism evidence="16 17">
    <name type="scientific">Friedmanniomyces endolithicus</name>
    <dbReference type="NCBI Taxonomy" id="329885"/>
    <lineage>
        <taxon>Eukaryota</taxon>
        <taxon>Fungi</taxon>
        <taxon>Dikarya</taxon>
        <taxon>Ascomycota</taxon>
        <taxon>Pezizomycotina</taxon>
        <taxon>Dothideomycetes</taxon>
        <taxon>Dothideomycetidae</taxon>
        <taxon>Mycosphaerellales</taxon>
        <taxon>Teratosphaeriaceae</taxon>
        <taxon>Friedmanniomyces</taxon>
    </lineage>
</organism>
<evidence type="ECO:0000259" key="15">
    <source>
        <dbReference type="SMART" id="SM01329"/>
    </source>
</evidence>
<evidence type="ECO:0000256" key="2">
    <source>
        <dbReference type="ARBA" id="ARBA00007769"/>
    </source>
</evidence>
<evidence type="ECO:0000256" key="10">
    <source>
        <dbReference type="ARBA" id="ARBA00023027"/>
    </source>
</evidence>
<comment type="subunit">
    <text evidence="3 14">Homodimer.</text>
</comment>
<dbReference type="GO" id="GO:0005829">
    <property type="term" value="C:cytosol"/>
    <property type="evidence" value="ECO:0007669"/>
    <property type="project" value="TreeGrafter"/>
</dbReference>
<keyword evidence="7 14" id="KW-0479">Metal-binding</keyword>
<sequence length="389" mass="42010">MATNGSASKQKGGKLLILPGDHIGPEVVHEALKILDIIEESTGAQFERDFDLCGGRSLDKHKDSVTEAVLKKSEEADAVFFGSAGGPEWGHSQPNPESGLLRIRLRMQIFANLRPCNFVSKSLVHRSPIKEEIIKGVDFMLIRENCGGAYYGNKIEEEDYGCDPWEYKRSEIERVARVAGALAMQHDPPLPVWSADKANVLASSRVWRRIVHEVFDKEFPKVTLRDQLADSLAMLLITKPTAFNGIIVTDNTFGDILSDESGGLTGSLGLLPSASLAGAPAAPGSEPTQGRNNAGGVRGLYEPVHGSAPDISGKGLANPAAQVLSLAMMLRYSFNMHREADVVEEAVAKVLDSKEDGGLEVRTGDLGGRAGTREMSEALQGEVRRLLKV</sequence>
<evidence type="ECO:0000256" key="12">
    <source>
        <dbReference type="ARBA" id="ARBA00023304"/>
    </source>
</evidence>
<evidence type="ECO:0000313" key="17">
    <source>
        <dbReference type="Proteomes" id="UP001175353"/>
    </source>
</evidence>
<dbReference type="Gene3D" id="3.40.718.10">
    <property type="entry name" value="Isopropylmalate Dehydrogenase"/>
    <property type="match status" value="1"/>
</dbReference>
<keyword evidence="11" id="KW-0464">Manganese</keyword>
<comment type="catalytic activity">
    <reaction evidence="14">
        <text>(2R,3S)-3-isopropylmalate + NAD(+) = 4-methyl-2-oxopentanoate + CO2 + NADH</text>
        <dbReference type="Rhea" id="RHEA:32271"/>
        <dbReference type="ChEBI" id="CHEBI:16526"/>
        <dbReference type="ChEBI" id="CHEBI:17865"/>
        <dbReference type="ChEBI" id="CHEBI:35121"/>
        <dbReference type="ChEBI" id="CHEBI:57540"/>
        <dbReference type="ChEBI" id="CHEBI:57945"/>
        <dbReference type="EC" id="1.1.1.85"/>
    </reaction>
</comment>
<dbReference type="InterPro" id="IPR024084">
    <property type="entry name" value="IsoPropMal-DH-like_dom"/>
</dbReference>
<dbReference type="NCBIfam" id="TIGR00169">
    <property type="entry name" value="leuB"/>
    <property type="match status" value="1"/>
</dbReference>
<keyword evidence="12 14" id="KW-0100">Branched-chain amino acid biosynthesis</keyword>
<keyword evidence="6" id="KW-0028">Amino-acid biosynthesis</keyword>
<evidence type="ECO:0000256" key="13">
    <source>
        <dbReference type="RuleBase" id="RU004443"/>
    </source>
</evidence>
<keyword evidence="5 14" id="KW-0432">Leucine biosynthesis</keyword>
<protein>
    <recommendedName>
        <fullName evidence="4 14">3-isopropylmalate dehydrogenase</fullName>
        <ecNumber evidence="4 14">1.1.1.85</ecNumber>
    </recommendedName>
</protein>
<dbReference type="FunFam" id="3.40.718.10:FF:000006">
    <property type="entry name" value="3-isopropylmalate dehydrogenase"/>
    <property type="match status" value="1"/>
</dbReference>
<dbReference type="AlphaFoldDB" id="A0AAN6KG23"/>
<comment type="pathway">
    <text evidence="14">Amino-acid biosynthesis; L-leucine biosynthesis; L-leucine from 3-methyl-2-oxobutanoate: step 3/4.</text>
</comment>
<evidence type="ECO:0000256" key="7">
    <source>
        <dbReference type="ARBA" id="ARBA00022723"/>
    </source>
</evidence>
<dbReference type="SMART" id="SM01329">
    <property type="entry name" value="Iso_dh"/>
    <property type="match status" value="1"/>
</dbReference>
<dbReference type="InterPro" id="IPR019818">
    <property type="entry name" value="IsoCit/isopropylmalate_DH_CS"/>
</dbReference>
<evidence type="ECO:0000256" key="8">
    <source>
        <dbReference type="ARBA" id="ARBA00022842"/>
    </source>
</evidence>
<dbReference type="GO" id="GO:0000287">
    <property type="term" value="F:magnesium ion binding"/>
    <property type="evidence" value="ECO:0007669"/>
    <property type="project" value="InterPro"/>
</dbReference>
<keyword evidence="8" id="KW-0460">Magnesium</keyword>
<gene>
    <name evidence="16" type="ORF">LTR91_012545</name>
</gene>
<keyword evidence="9 13" id="KW-0560">Oxidoreductase</keyword>
<evidence type="ECO:0000256" key="3">
    <source>
        <dbReference type="ARBA" id="ARBA00011738"/>
    </source>
</evidence>
<keyword evidence="10 14" id="KW-0520">NAD</keyword>
<evidence type="ECO:0000256" key="11">
    <source>
        <dbReference type="ARBA" id="ARBA00023211"/>
    </source>
</evidence>
<comment type="caution">
    <text evidence="16">The sequence shown here is derived from an EMBL/GenBank/DDBJ whole genome shotgun (WGS) entry which is preliminary data.</text>
</comment>
<proteinExistence type="inferred from homology"/>
<evidence type="ECO:0000256" key="1">
    <source>
        <dbReference type="ARBA" id="ARBA00001936"/>
    </source>
</evidence>
<dbReference type="GO" id="GO:0051287">
    <property type="term" value="F:NAD binding"/>
    <property type="evidence" value="ECO:0007669"/>
    <property type="project" value="InterPro"/>
</dbReference>
<dbReference type="EC" id="1.1.1.85" evidence="4 14"/>
<dbReference type="GO" id="GO:0009098">
    <property type="term" value="P:L-leucine biosynthetic process"/>
    <property type="evidence" value="ECO:0007669"/>
    <property type="project" value="UniProtKB-KW"/>
</dbReference>
<dbReference type="PROSITE" id="PS00470">
    <property type="entry name" value="IDH_IMDH"/>
    <property type="match status" value="1"/>
</dbReference>
<evidence type="ECO:0000256" key="9">
    <source>
        <dbReference type="ARBA" id="ARBA00023002"/>
    </source>
</evidence>
<evidence type="ECO:0000313" key="16">
    <source>
        <dbReference type="EMBL" id="KAK0979639.1"/>
    </source>
</evidence>
<dbReference type="PANTHER" id="PTHR42979">
    <property type="entry name" value="3-ISOPROPYLMALATE DEHYDROGENASE"/>
    <property type="match status" value="1"/>
</dbReference>
<evidence type="ECO:0000256" key="5">
    <source>
        <dbReference type="ARBA" id="ARBA00022430"/>
    </source>
</evidence>
<reference evidence="16" key="1">
    <citation type="submission" date="2023-06" db="EMBL/GenBank/DDBJ databases">
        <title>Black Yeasts Isolated from many extreme environments.</title>
        <authorList>
            <person name="Coleine C."/>
            <person name="Stajich J.E."/>
            <person name="Selbmann L."/>
        </authorList>
    </citation>
    <scope>NUCLEOTIDE SEQUENCE</scope>
    <source>
        <strain evidence="16">CCFEE 5200</strain>
    </source>
</reference>
<accession>A0AAN6KG23</accession>
<dbReference type="Proteomes" id="UP001175353">
    <property type="component" value="Unassembled WGS sequence"/>
</dbReference>
<evidence type="ECO:0000256" key="6">
    <source>
        <dbReference type="ARBA" id="ARBA00022605"/>
    </source>
</evidence>